<dbReference type="Gene3D" id="3.30.200.20">
    <property type="entry name" value="Phosphorylase Kinase, domain 1"/>
    <property type="match status" value="1"/>
</dbReference>
<evidence type="ECO:0000256" key="6">
    <source>
        <dbReference type="ARBA" id="ARBA00022535"/>
    </source>
</evidence>
<evidence type="ECO:0000256" key="16">
    <source>
        <dbReference type="ARBA" id="ARBA00047462"/>
    </source>
</evidence>
<dbReference type="PRINTS" id="PR00103">
    <property type="entry name" value="CAMPKINASE"/>
</dbReference>
<dbReference type="Pfam" id="PF00069">
    <property type="entry name" value="Pkinase"/>
    <property type="match status" value="1"/>
</dbReference>
<dbReference type="Proteomes" id="UP000030762">
    <property type="component" value="Unassembled WGS sequence"/>
</dbReference>
<dbReference type="InterPro" id="IPR000719">
    <property type="entry name" value="Prot_kinase_dom"/>
</dbReference>
<dbReference type="InterPro" id="IPR002374">
    <property type="entry name" value="cGMP_dep_kinase"/>
</dbReference>
<dbReference type="SMART" id="SM00220">
    <property type="entry name" value="S_TKc"/>
    <property type="match status" value="1"/>
</dbReference>
<keyword evidence="8" id="KW-0479">Metal-binding</keyword>
<dbReference type="GeneID" id="19944059"/>
<comment type="catalytic activity">
    <reaction evidence="16">
        <text>L-seryl-[protein] + ATP = O-phospho-L-seryl-[protein] + ADP + H(+)</text>
        <dbReference type="Rhea" id="RHEA:17989"/>
        <dbReference type="Rhea" id="RHEA-COMP:9863"/>
        <dbReference type="Rhea" id="RHEA-COMP:11604"/>
        <dbReference type="ChEBI" id="CHEBI:15378"/>
        <dbReference type="ChEBI" id="CHEBI:29999"/>
        <dbReference type="ChEBI" id="CHEBI:30616"/>
        <dbReference type="ChEBI" id="CHEBI:83421"/>
        <dbReference type="ChEBI" id="CHEBI:456216"/>
        <dbReference type="EC" id="2.7.11.12"/>
    </reaction>
</comment>
<feature type="binding site" evidence="18">
    <location>
        <begin position="521"/>
        <end position="529"/>
    </location>
    <ligand>
        <name>ATP</name>
        <dbReference type="ChEBI" id="CHEBI:30616"/>
    </ligand>
</feature>
<dbReference type="PANTHER" id="PTHR24353:SF37">
    <property type="entry name" value="CAMP-DEPENDENT PROTEIN KINASE CATALYTIC SUBUNIT PRKX"/>
    <property type="match status" value="1"/>
</dbReference>
<dbReference type="GO" id="GO:0005952">
    <property type="term" value="C:cAMP-dependent protein kinase complex"/>
    <property type="evidence" value="ECO:0007669"/>
    <property type="project" value="TreeGrafter"/>
</dbReference>
<comment type="cofactor">
    <cofactor evidence="1">
        <name>Mg(2+)</name>
        <dbReference type="ChEBI" id="CHEBI:18420"/>
    </cofactor>
</comment>
<evidence type="ECO:0000256" key="9">
    <source>
        <dbReference type="ARBA" id="ARBA00022741"/>
    </source>
</evidence>
<dbReference type="InterPro" id="IPR017441">
    <property type="entry name" value="Protein_kinase_ATP_BS"/>
</dbReference>
<evidence type="ECO:0000256" key="2">
    <source>
        <dbReference type="ARBA" id="ARBA00006352"/>
    </source>
</evidence>
<dbReference type="InterPro" id="IPR011009">
    <property type="entry name" value="Kinase-like_dom_sf"/>
</dbReference>
<proteinExistence type="inferred from homology"/>
<evidence type="ECO:0000259" key="21">
    <source>
        <dbReference type="PROSITE" id="PS50042"/>
    </source>
</evidence>
<evidence type="ECO:0000256" key="5">
    <source>
        <dbReference type="ARBA" id="ARBA00022527"/>
    </source>
</evidence>
<keyword evidence="4" id="KW-0963">Cytoplasm</keyword>
<dbReference type="EMBL" id="JH767139">
    <property type="protein sequence ID" value="EQC39124.1"/>
    <property type="molecule type" value="Genomic_DNA"/>
</dbReference>
<feature type="binding site" evidence="18 19">
    <location>
        <position position="544"/>
    </location>
    <ligand>
        <name>ATP</name>
        <dbReference type="ChEBI" id="CHEBI:30616"/>
    </ligand>
</feature>
<dbReference type="InterPro" id="IPR018490">
    <property type="entry name" value="cNMP-bd_dom_sf"/>
</dbReference>
<dbReference type="InterPro" id="IPR018488">
    <property type="entry name" value="cNMP-bd_CS"/>
</dbReference>
<gene>
    <name evidence="23" type="ORF">SDRG_03332</name>
</gene>
<comment type="similarity">
    <text evidence="2">Belongs to the protein kinase superfamily. AGC Ser/Thr protein kinase family. cGMP subfamily.</text>
</comment>
<dbReference type="GO" id="GO:0004692">
    <property type="term" value="F:cGMP-dependent protein kinase activity"/>
    <property type="evidence" value="ECO:0007669"/>
    <property type="project" value="UniProtKB-EC"/>
</dbReference>
<evidence type="ECO:0000256" key="13">
    <source>
        <dbReference type="ARBA" id="ARBA00022992"/>
    </source>
</evidence>
<evidence type="ECO:0000256" key="7">
    <source>
        <dbReference type="ARBA" id="ARBA00022679"/>
    </source>
</evidence>
<feature type="domain" description="AGC-kinase C-terminal" evidence="22">
    <location>
        <begin position="775"/>
        <end position="830"/>
    </location>
</feature>
<evidence type="ECO:0000256" key="12">
    <source>
        <dbReference type="ARBA" id="ARBA00022842"/>
    </source>
</evidence>
<dbReference type="PIRSF" id="PIRSF000559">
    <property type="entry name" value="cGMP-dep_kinase"/>
    <property type="match status" value="1"/>
</dbReference>
<dbReference type="PROSITE" id="PS00108">
    <property type="entry name" value="PROTEIN_KINASE_ST"/>
    <property type="match status" value="1"/>
</dbReference>
<dbReference type="SMART" id="SM00100">
    <property type="entry name" value="cNMP"/>
    <property type="match status" value="3"/>
</dbReference>
<keyword evidence="24" id="KW-1185">Reference proteome</keyword>
<dbReference type="InterPro" id="IPR000595">
    <property type="entry name" value="cNMP-bd_dom"/>
</dbReference>
<protein>
    <recommendedName>
        <fullName evidence="14">cGMP-dependent protein kinase</fullName>
        <ecNumber evidence="3">2.7.11.12</ecNumber>
    </recommendedName>
</protein>
<keyword evidence="10 23" id="KW-0418">Kinase</keyword>
<evidence type="ECO:0000256" key="18">
    <source>
        <dbReference type="PIRSR" id="PIRSR000559-2"/>
    </source>
</evidence>
<dbReference type="InParanoid" id="T0QM26"/>
<dbReference type="OMA" id="FPAFDNF"/>
<dbReference type="SUPFAM" id="SSF56112">
    <property type="entry name" value="Protein kinase-like (PK-like)"/>
    <property type="match status" value="1"/>
</dbReference>
<dbReference type="PANTHER" id="PTHR24353">
    <property type="entry name" value="CYCLIC NUCLEOTIDE-DEPENDENT PROTEIN KINASE"/>
    <property type="match status" value="1"/>
</dbReference>
<feature type="domain" description="Cyclic nucleotide-binding" evidence="21">
    <location>
        <begin position="256"/>
        <end position="359"/>
    </location>
</feature>
<keyword evidence="5" id="KW-0723">Serine/threonine-protein kinase</keyword>
<feature type="domain" description="Cyclic nucleotide-binding" evidence="21">
    <location>
        <begin position="138"/>
        <end position="236"/>
    </location>
</feature>
<evidence type="ECO:0000256" key="11">
    <source>
        <dbReference type="ARBA" id="ARBA00022840"/>
    </source>
</evidence>
<dbReference type="Pfam" id="PF00027">
    <property type="entry name" value="cNMP_binding"/>
    <property type="match status" value="3"/>
</dbReference>
<keyword evidence="9 18" id="KW-0547">Nucleotide-binding</keyword>
<evidence type="ECO:0000256" key="14">
    <source>
        <dbReference type="ARBA" id="ARBA00024113"/>
    </source>
</evidence>
<dbReference type="GO" id="GO:0005524">
    <property type="term" value="F:ATP binding"/>
    <property type="evidence" value="ECO:0007669"/>
    <property type="project" value="UniProtKB-UniRule"/>
</dbReference>
<evidence type="ECO:0000313" key="23">
    <source>
        <dbReference type="EMBL" id="EQC39124.1"/>
    </source>
</evidence>
<feature type="active site" description="Proton acceptor" evidence="17">
    <location>
        <position position="642"/>
    </location>
</feature>
<dbReference type="VEuPathDB" id="FungiDB:SDRG_03332"/>
<dbReference type="GO" id="GO:0030553">
    <property type="term" value="F:cGMP binding"/>
    <property type="evidence" value="ECO:0007669"/>
    <property type="project" value="UniProtKB-KW"/>
</dbReference>
<dbReference type="eggNOG" id="KOG0614">
    <property type="taxonomic scope" value="Eukaryota"/>
</dbReference>
<evidence type="ECO:0000256" key="8">
    <source>
        <dbReference type="ARBA" id="ARBA00022723"/>
    </source>
</evidence>
<keyword evidence="12" id="KW-0460">Magnesium</keyword>
<dbReference type="STRING" id="1156394.T0QM26"/>
<dbReference type="AlphaFoldDB" id="T0QM26"/>
<evidence type="ECO:0000259" key="22">
    <source>
        <dbReference type="PROSITE" id="PS51285"/>
    </source>
</evidence>
<name>T0QM26_SAPDV</name>
<dbReference type="PROSITE" id="PS00889">
    <property type="entry name" value="CNMP_BINDING_2"/>
    <property type="match status" value="1"/>
</dbReference>
<dbReference type="InterPro" id="IPR014710">
    <property type="entry name" value="RmlC-like_jellyroll"/>
</dbReference>
<keyword evidence="11 18" id="KW-0067">ATP-binding</keyword>
<dbReference type="Gene3D" id="2.60.120.10">
    <property type="entry name" value="Jelly Rolls"/>
    <property type="match status" value="3"/>
</dbReference>
<dbReference type="FunCoup" id="T0QM26">
    <property type="interactions" value="4"/>
</dbReference>
<keyword evidence="13" id="KW-0142">cGMP-binding</keyword>
<dbReference type="PROSITE" id="PS50011">
    <property type="entry name" value="PROTEIN_KINASE_DOM"/>
    <property type="match status" value="1"/>
</dbReference>
<dbReference type="Gene3D" id="1.10.510.10">
    <property type="entry name" value="Transferase(Phosphotransferase) domain 1"/>
    <property type="match status" value="1"/>
</dbReference>
<evidence type="ECO:0000256" key="10">
    <source>
        <dbReference type="ARBA" id="ARBA00022777"/>
    </source>
</evidence>
<dbReference type="CDD" id="cd00038">
    <property type="entry name" value="CAP_ED"/>
    <property type="match status" value="3"/>
</dbReference>
<evidence type="ECO:0000256" key="17">
    <source>
        <dbReference type="PIRSR" id="PIRSR000559-1"/>
    </source>
</evidence>
<evidence type="ECO:0000259" key="20">
    <source>
        <dbReference type="PROSITE" id="PS50011"/>
    </source>
</evidence>
<dbReference type="GO" id="GO:0046872">
    <property type="term" value="F:metal ion binding"/>
    <property type="evidence" value="ECO:0007669"/>
    <property type="project" value="UniProtKB-KW"/>
</dbReference>
<dbReference type="SUPFAM" id="SSF51206">
    <property type="entry name" value="cAMP-binding domain-like"/>
    <property type="match status" value="3"/>
</dbReference>
<dbReference type="PROSITE" id="PS51285">
    <property type="entry name" value="AGC_KINASE_CTER"/>
    <property type="match status" value="1"/>
</dbReference>
<dbReference type="GO" id="GO:0004691">
    <property type="term" value="F:cAMP-dependent protein kinase activity"/>
    <property type="evidence" value="ECO:0007669"/>
    <property type="project" value="TreeGrafter"/>
</dbReference>
<comment type="catalytic activity">
    <reaction evidence="15">
        <text>L-threonyl-[protein] + ATP = O-phospho-L-threonyl-[protein] + ADP + H(+)</text>
        <dbReference type="Rhea" id="RHEA:46608"/>
        <dbReference type="Rhea" id="RHEA-COMP:11060"/>
        <dbReference type="Rhea" id="RHEA-COMP:11605"/>
        <dbReference type="ChEBI" id="CHEBI:15378"/>
        <dbReference type="ChEBI" id="CHEBI:30013"/>
        <dbReference type="ChEBI" id="CHEBI:30616"/>
        <dbReference type="ChEBI" id="CHEBI:61977"/>
        <dbReference type="ChEBI" id="CHEBI:456216"/>
        <dbReference type="EC" id="2.7.11.12"/>
    </reaction>
</comment>
<accession>T0QM26</accession>
<sequence length="830" mass="92169">MRRLNNLNLFAPRFYRLAHTPFLKVIVSQVPFQPTSRETLMGCTMCTMVSSVAEPPMVTSERSTRTVVTGFTEGVVEMMLRERRHGISDDSIAECDGDDLRVREGDEDNDEDEDDGFAILLIEDDMTLVLDVLRSNVLFSCLETTQLEALANSMQTVGFGVGDVVYSQNDVGDTFYIIKQGKFDVFRDGEHVRTLLSGQSFGELGLLYKCARTETIHARDYGTVFCLRARTFRAIVAQHALGTLATSKEALTKVPLLQSLTEQQFETVADAVHTLHFHQGDVIVRKGEPGNILYMIQTGTVVCTDIGAGALDDVELDEGNYFGERALITDEPRAATVLAKTDVTVMALSREVFTQVLGPLQDLITYNLKMRAVQSVPLLKEYSDAEKGELLEKTPVRTFASGDVILRQGDVGDEFYILVSGSVDVTQTIEKEPPVHVASLSTGDYFGETAVLQDESAMRNATITCTSAVECLVLSRDLFHSVLAPVRFQLSQQIDVRKQTSLDRIFAASITKKSLKRAKVLGIGSFGLVYIAQHEPSGRFVAVKEMCKARLEKARQMAHVTSEKQLLSSLTHPFILKYYTALNESKKVYIVTEALLGGELFQRIVNPAGVPTPLPMASARFYAACVVRALQYLHSRSVAYRDLKPENILLDGLGYAKLVDFGFAKKLLQKTYTLCGTPEYLAPEIVTGVGHGMSVDNWALGILIYEMVVGDSPFADSRDDHLAICRAILSGHVTFKPDADPDWKSLVEALLVRDPTKRLSCFARGSTVEQHAWLHGVEWDKLLAQQVEAPWKPEIRADDDAHCFSEVNESELDALKEWDRVAPEKDWSEF</sequence>
<dbReference type="PROSITE" id="PS00107">
    <property type="entry name" value="PROTEIN_KINASE_ATP"/>
    <property type="match status" value="1"/>
</dbReference>
<keyword evidence="7" id="KW-0808">Transferase</keyword>
<evidence type="ECO:0000256" key="4">
    <source>
        <dbReference type="ARBA" id="ARBA00022490"/>
    </source>
</evidence>
<evidence type="ECO:0000256" key="1">
    <source>
        <dbReference type="ARBA" id="ARBA00001946"/>
    </source>
</evidence>
<reference evidence="23 24" key="1">
    <citation type="submission" date="2012-04" db="EMBL/GenBank/DDBJ databases">
        <title>The Genome Sequence of Saprolegnia declina VS20.</title>
        <authorList>
            <consortium name="The Broad Institute Genome Sequencing Platform"/>
            <person name="Russ C."/>
            <person name="Nusbaum C."/>
            <person name="Tyler B."/>
            <person name="van West P."/>
            <person name="Dieguez-Uribeondo J."/>
            <person name="de Bruijn I."/>
            <person name="Tripathy S."/>
            <person name="Jiang R."/>
            <person name="Young S.K."/>
            <person name="Zeng Q."/>
            <person name="Gargeya S."/>
            <person name="Fitzgerald M."/>
            <person name="Haas B."/>
            <person name="Abouelleil A."/>
            <person name="Alvarado L."/>
            <person name="Arachchi H.M."/>
            <person name="Berlin A."/>
            <person name="Chapman S.B."/>
            <person name="Goldberg J."/>
            <person name="Griggs A."/>
            <person name="Gujja S."/>
            <person name="Hansen M."/>
            <person name="Howarth C."/>
            <person name="Imamovic A."/>
            <person name="Larimer J."/>
            <person name="McCowen C."/>
            <person name="Montmayeur A."/>
            <person name="Murphy C."/>
            <person name="Neiman D."/>
            <person name="Pearson M."/>
            <person name="Priest M."/>
            <person name="Roberts A."/>
            <person name="Saif S."/>
            <person name="Shea T."/>
            <person name="Sisk P."/>
            <person name="Sykes S."/>
            <person name="Wortman J."/>
            <person name="Nusbaum C."/>
            <person name="Birren B."/>
        </authorList>
    </citation>
    <scope>NUCLEOTIDE SEQUENCE [LARGE SCALE GENOMIC DNA]</scope>
    <source>
        <strain evidence="23 24">VS20</strain>
    </source>
</reference>
<feature type="domain" description="Protein kinase" evidence="20">
    <location>
        <begin position="515"/>
        <end position="774"/>
    </location>
</feature>
<dbReference type="PROSITE" id="PS50042">
    <property type="entry name" value="CNMP_BINDING_3"/>
    <property type="match status" value="3"/>
</dbReference>
<dbReference type="PROSITE" id="PS00888">
    <property type="entry name" value="CNMP_BINDING_1"/>
    <property type="match status" value="1"/>
</dbReference>
<dbReference type="InterPro" id="IPR000961">
    <property type="entry name" value="AGC-kinase_C"/>
</dbReference>
<evidence type="ECO:0000256" key="3">
    <source>
        <dbReference type="ARBA" id="ARBA00012428"/>
    </source>
</evidence>
<dbReference type="InterPro" id="IPR008271">
    <property type="entry name" value="Ser/Thr_kinase_AS"/>
</dbReference>
<dbReference type="EC" id="2.7.11.12" evidence="3"/>
<dbReference type="OrthoDB" id="100546at2759"/>
<dbReference type="RefSeq" id="XP_008607185.1">
    <property type="nucleotide sequence ID" value="XM_008608963.1"/>
</dbReference>
<evidence type="ECO:0000256" key="15">
    <source>
        <dbReference type="ARBA" id="ARBA00047298"/>
    </source>
</evidence>
<evidence type="ECO:0000256" key="19">
    <source>
        <dbReference type="PROSITE-ProRule" id="PRU10141"/>
    </source>
</evidence>
<dbReference type="FunFam" id="1.10.510.10:FF:000571">
    <property type="entry name" value="Maternal embryonic leucine zipper kinase"/>
    <property type="match status" value="1"/>
</dbReference>
<evidence type="ECO:0000313" key="24">
    <source>
        <dbReference type="Proteomes" id="UP000030762"/>
    </source>
</evidence>
<organism evidence="23 24">
    <name type="scientific">Saprolegnia diclina (strain VS20)</name>
    <dbReference type="NCBI Taxonomy" id="1156394"/>
    <lineage>
        <taxon>Eukaryota</taxon>
        <taxon>Sar</taxon>
        <taxon>Stramenopiles</taxon>
        <taxon>Oomycota</taxon>
        <taxon>Saprolegniomycetes</taxon>
        <taxon>Saprolegniales</taxon>
        <taxon>Saprolegniaceae</taxon>
        <taxon>Saprolegnia</taxon>
    </lineage>
</organism>
<keyword evidence="6" id="KW-0140">cGMP</keyword>
<feature type="domain" description="Cyclic nucleotide-binding" evidence="21">
    <location>
        <begin position="378"/>
        <end position="485"/>
    </location>
</feature>